<dbReference type="EMBL" id="FNTI01000001">
    <property type="protein sequence ID" value="SED70855.1"/>
    <property type="molecule type" value="Genomic_DNA"/>
</dbReference>
<gene>
    <name evidence="1" type="ORF">SAMN05444171_4890</name>
</gene>
<dbReference type="AlphaFoldDB" id="A0A1M7CIG8"/>
<proteinExistence type="predicted"/>
<evidence type="ECO:0000313" key="2">
    <source>
        <dbReference type="Proteomes" id="UP000183208"/>
    </source>
</evidence>
<dbReference type="Proteomes" id="UP000183208">
    <property type="component" value="Unassembled WGS sequence"/>
</dbReference>
<accession>A0A1M7CIG8</accession>
<reference evidence="1 2" key="1">
    <citation type="submission" date="2016-10" db="EMBL/GenBank/DDBJ databases">
        <authorList>
            <person name="de Groot N.N."/>
        </authorList>
    </citation>
    <scope>NUCLEOTIDE SEQUENCE [LARGE SCALE GENOMIC DNA]</scope>
    <source>
        <strain evidence="1 2">GAS522</strain>
    </source>
</reference>
<dbReference type="InterPro" id="IPR011990">
    <property type="entry name" value="TPR-like_helical_dom_sf"/>
</dbReference>
<protein>
    <submittedName>
        <fullName evidence="1">Uncharacterized protein</fullName>
    </submittedName>
</protein>
<dbReference type="Gene3D" id="1.25.40.10">
    <property type="entry name" value="Tetratricopeptide repeat domain"/>
    <property type="match status" value="1"/>
</dbReference>
<dbReference type="SUPFAM" id="SSF48452">
    <property type="entry name" value="TPR-like"/>
    <property type="match status" value="2"/>
</dbReference>
<name>A0A1M7CIG8_9BRAD</name>
<dbReference type="RefSeq" id="WP_074824494.1">
    <property type="nucleotide sequence ID" value="NZ_FNTI01000001.1"/>
</dbReference>
<evidence type="ECO:0000313" key="1">
    <source>
        <dbReference type="EMBL" id="SED70855.1"/>
    </source>
</evidence>
<organism evidence="1 2">
    <name type="scientific">Bradyrhizobium lablabi</name>
    <dbReference type="NCBI Taxonomy" id="722472"/>
    <lineage>
        <taxon>Bacteria</taxon>
        <taxon>Pseudomonadati</taxon>
        <taxon>Pseudomonadota</taxon>
        <taxon>Alphaproteobacteria</taxon>
        <taxon>Hyphomicrobiales</taxon>
        <taxon>Nitrobacteraceae</taxon>
        <taxon>Bradyrhizobium</taxon>
    </lineage>
</organism>
<sequence>MTAMEHDDAGIADVSTTNGLIALSNLEAQIHAQRSEVALSNPTVDAQIELIELITLRGLILGRVADYELAEKNAERLVQSEPANGAALVARARTRSTFHRFLDALSDLALAERLAPNYDRINIERAAIFQALGQYDEAFAIRREAAIRRPSFETLGALAGLCAERGEIAVAEGFYMESRGRYRGVSPFPLAILDFQFGLMWMNNDRLDDARMWFDAARSRVPTYAQAQGHLAEVEAELGEVATAVARLFPLAMSSDDPDYAAQLARILRDAGRADESRHWCEHAAARYDELVVRHPEAFADHAAEFWLTVGGDSDEALRLARLNFEVRETPRAHELLSRALRANEAAGMTPSSVLLPPCDKSQATS</sequence>